<protein>
    <submittedName>
        <fullName evidence="1">Uncharacterized protein</fullName>
    </submittedName>
</protein>
<gene>
    <name evidence="1" type="ORF">TRFO_43210</name>
</gene>
<comment type="caution">
    <text evidence="1">The sequence shown here is derived from an EMBL/GenBank/DDBJ whole genome shotgun (WGS) entry which is preliminary data.</text>
</comment>
<dbReference type="AlphaFoldDB" id="A0A1J4KW10"/>
<dbReference type="Proteomes" id="UP000179807">
    <property type="component" value="Unassembled WGS sequence"/>
</dbReference>
<accession>A0A1J4KW10</accession>
<proteinExistence type="predicted"/>
<evidence type="ECO:0000313" key="1">
    <source>
        <dbReference type="EMBL" id="OHT13940.1"/>
    </source>
</evidence>
<dbReference type="EMBL" id="MLAK01000450">
    <property type="protein sequence ID" value="OHT13940.1"/>
    <property type="molecule type" value="Genomic_DNA"/>
</dbReference>
<dbReference type="GeneID" id="94849388"/>
<dbReference type="RefSeq" id="XP_068367076.1">
    <property type="nucleotide sequence ID" value="XM_068514684.1"/>
</dbReference>
<name>A0A1J4KW10_9EUKA</name>
<sequence length="132" mass="14999">MMQLESSQFGTHLLVINSFRLVKWSVDNLLEAFSDVKEGFDSEYTQRWLIHFMDDGIHEELLLAVRLNPYQMIQPSLTAEEIAQTDAIIASKIAAIQNSQNTPSSSQTTDTSSQDGSVFQYGFTFTHFRDTQ</sequence>
<keyword evidence="2" id="KW-1185">Reference proteome</keyword>
<organism evidence="1 2">
    <name type="scientific">Tritrichomonas foetus</name>
    <dbReference type="NCBI Taxonomy" id="1144522"/>
    <lineage>
        <taxon>Eukaryota</taxon>
        <taxon>Metamonada</taxon>
        <taxon>Parabasalia</taxon>
        <taxon>Tritrichomonadida</taxon>
        <taxon>Tritrichomonadidae</taxon>
        <taxon>Tritrichomonas</taxon>
    </lineage>
</organism>
<dbReference type="VEuPathDB" id="TrichDB:TRFO_43210"/>
<reference evidence="1" key="1">
    <citation type="submission" date="2016-10" db="EMBL/GenBank/DDBJ databases">
        <authorList>
            <person name="Benchimol M."/>
            <person name="Almeida L.G."/>
            <person name="Vasconcelos A.T."/>
            <person name="Perreira-Neves A."/>
            <person name="Rosa I.A."/>
            <person name="Tasca T."/>
            <person name="Bogo M.R."/>
            <person name="de Souza W."/>
        </authorList>
    </citation>
    <scope>NUCLEOTIDE SEQUENCE [LARGE SCALE GENOMIC DNA]</scope>
    <source>
        <strain evidence="1">K</strain>
    </source>
</reference>
<evidence type="ECO:0000313" key="2">
    <source>
        <dbReference type="Proteomes" id="UP000179807"/>
    </source>
</evidence>